<keyword evidence="2" id="KW-1185">Reference proteome</keyword>
<name>A0A938WUZ4_9BACT</name>
<accession>A0A938WUZ4</accession>
<organism evidence="1 2">
    <name type="scientific">Marseilla massiliensis</name>
    <dbReference type="NCBI Taxonomy" id="1841864"/>
    <lineage>
        <taxon>Bacteria</taxon>
        <taxon>Pseudomonadati</taxon>
        <taxon>Bacteroidota</taxon>
        <taxon>Bacteroidia</taxon>
        <taxon>Bacteroidales</taxon>
        <taxon>Prevotellaceae</taxon>
        <taxon>Marseilla</taxon>
    </lineage>
</organism>
<gene>
    <name evidence="1" type="ORF">H6A34_09255</name>
</gene>
<dbReference type="PROSITE" id="PS51257">
    <property type="entry name" value="PROKAR_LIPOPROTEIN"/>
    <property type="match status" value="1"/>
</dbReference>
<dbReference type="EMBL" id="JACJJG010000050">
    <property type="protein sequence ID" value="MBM6674061.1"/>
    <property type="molecule type" value="Genomic_DNA"/>
</dbReference>
<dbReference type="Proteomes" id="UP000706891">
    <property type="component" value="Unassembled WGS sequence"/>
</dbReference>
<sequence>MNHSFRTIIVCVIVMAALSGCGKQHKAEEVVKDFLDVNLKENNYSISFTKIDSTRLVTDSAVNAMRENAKKNTAFKNNIKYNSTQSQKVYMFTKAVIRFNEDTIRHTFYLTPDLTQVVSFKDN</sequence>
<evidence type="ECO:0000313" key="2">
    <source>
        <dbReference type="Proteomes" id="UP000706891"/>
    </source>
</evidence>
<proteinExistence type="predicted"/>
<comment type="caution">
    <text evidence="1">The sequence shown here is derived from an EMBL/GenBank/DDBJ whole genome shotgun (WGS) entry which is preliminary data.</text>
</comment>
<dbReference type="AlphaFoldDB" id="A0A938WUZ4"/>
<evidence type="ECO:0000313" key="1">
    <source>
        <dbReference type="EMBL" id="MBM6674061.1"/>
    </source>
</evidence>
<dbReference type="RefSeq" id="WP_205105095.1">
    <property type="nucleotide sequence ID" value="NZ_JACJJG010000050.1"/>
</dbReference>
<protein>
    <recommendedName>
        <fullName evidence="3">Lipoprotein</fullName>
    </recommendedName>
</protein>
<evidence type="ECO:0008006" key="3">
    <source>
        <dbReference type="Google" id="ProtNLM"/>
    </source>
</evidence>
<reference evidence="1" key="2">
    <citation type="journal article" date="2021" name="Sci. Rep.">
        <title>The distribution of antibiotic resistance genes in chicken gut microbiota commensals.</title>
        <authorList>
            <person name="Juricova H."/>
            <person name="Matiasovicova J."/>
            <person name="Kubasova T."/>
            <person name="Cejkova D."/>
            <person name="Rychlik I."/>
        </authorList>
    </citation>
    <scope>NUCLEOTIDE SEQUENCE</scope>
    <source>
        <strain evidence="1">An824</strain>
    </source>
</reference>
<reference evidence="1" key="1">
    <citation type="submission" date="2020-08" db="EMBL/GenBank/DDBJ databases">
        <authorList>
            <person name="Cejkova D."/>
            <person name="Kubasova T."/>
            <person name="Jahodarova E."/>
            <person name="Rychlik I."/>
        </authorList>
    </citation>
    <scope>NUCLEOTIDE SEQUENCE</scope>
    <source>
        <strain evidence="1">An824</strain>
    </source>
</reference>